<dbReference type="eggNOG" id="COG4842">
    <property type="taxonomic scope" value="Bacteria"/>
</dbReference>
<evidence type="ECO:0000256" key="1">
    <source>
        <dbReference type="ARBA" id="ARBA00004613"/>
    </source>
</evidence>
<dbReference type="Gene3D" id="1.10.287.850">
    <property type="entry name" value="HP0062-like domain"/>
    <property type="match status" value="1"/>
</dbReference>
<dbReference type="AlphaFoldDB" id="A9VG67"/>
<name>A9VG67_BACMK</name>
<accession>A9VG67</accession>
<feature type="domain" description="Pre-toxin TG" evidence="3">
    <location>
        <begin position="77"/>
        <end position="135"/>
    </location>
</feature>
<comment type="subcellular location">
    <subcellularLocation>
        <location evidence="1">Secreted</location>
    </subcellularLocation>
</comment>
<dbReference type="Proteomes" id="UP000002154">
    <property type="component" value="Chromosome"/>
</dbReference>
<gene>
    <name evidence="4" type="ordered locus">BcerKBAB4_3960</name>
</gene>
<evidence type="ECO:0000313" key="5">
    <source>
        <dbReference type="Proteomes" id="UP000002154"/>
    </source>
</evidence>
<dbReference type="GO" id="GO:0005576">
    <property type="term" value="C:extracellular region"/>
    <property type="evidence" value="ECO:0007669"/>
    <property type="project" value="UniProtKB-SubCell"/>
</dbReference>
<dbReference type="InterPro" id="IPR036689">
    <property type="entry name" value="ESAT-6-like_sf"/>
</dbReference>
<dbReference type="eggNOG" id="COG5585">
    <property type="taxonomic scope" value="Bacteria"/>
</dbReference>
<reference evidence="4 5" key="1">
    <citation type="journal article" date="2008" name="Chem. Biol. Interact.">
        <title>Extending the Bacillus cereus group genomics to putative food-borne pathogens of different toxicity.</title>
        <authorList>
            <person name="Lapidus A."/>
            <person name="Goltsman E."/>
            <person name="Auger S."/>
            <person name="Galleron N."/>
            <person name="Segurens B."/>
            <person name="Dossat C."/>
            <person name="Land M.L."/>
            <person name="Broussolle V."/>
            <person name="Brillard J."/>
            <person name="Guinebretiere M.H."/>
            <person name="Sanchis V."/>
            <person name="Nguen-The C."/>
            <person name="Lereclus D."/>
            <person name="Richardson P."/>
            <person name="Wincker P."/>
            <person name="Weissenbach J."/>
            <person name="Ehrlich S.D."/>
            <person name="Sorokin A."/>
        </authorList>
    </citation>
    <scope>NUCLEOTIDE SEQUENCE [LARGE SCALE GENOMIC DNA]</scope>
    <source>
        <strain evidence="4 5">KBAB4</strain>
    </source>
</reference>
<dbReference type="SUPFAM" id="SSF140453">
    <property type="entry name" value="EsxAB dimer-like"/>
    <property type="match status" value="1"/>
</dbReference>
<dbReference type="HOGENOM" id="CLU_952069_0_0_9"/>
<sequence length="292" mass="32308">MCFQWIGASNQQFIQMFNDARPKAFTSIHSLVKVEEDLKRIAEKFRNTDNQDVTMEKGAMCGPLSSEKEGFDGKKLARDIAGEISGEYDVRRVWDGIDPSTGEKLSGWERAGAGVMAVAGLTPFGKIAKVGKGVKMTAKATEAVNKAKKVPVEKVNGVNGADKALLTNEGKVGTYKQLVKQGTAFDNITPHHMPSAQKMKQAGIKRNDGVSMNMEQPHPGTGGRHRETYTYGLSGEKSQAYLNLSFREALSHDILDARKIYIKDGLYTAEIREGLREVIKRNKELYPHLFDK</sequence>
<dbReference type="KEGG" id="bwe:BcerKBAB4_3960"/>
<dbReference type="EMBL" id="CP000903">
    <property type="protein sequence ID" value="ABY45127.1"/>
    <property type="molecule type" value="Genomic_DNA"/>
</dbReference>
<evidence type="ECO:0000256" key="2">
    <source>
        <dbReference type="ARBA" id="ARBA00022525"/>
    </source>
</evidence>
<proteinExistence type="predicted"/>
<dbReference type="Pfam" id="PF14449">
    <property type="entry name" value="PT-TG"/>
    <property type="match status" value="1"/>
</dbReference>
<protein>
    <recommendedName>
        <fullName evidence="3">Pre-toxin TG domain-containing protein</fullName>
    </recommendedName>
</protein>
<dbReference type="InterPro" id="IPR027797">
    <property type="entry name" value="PT-TG_dom"/>
</dbReference>
<evidence type="ECO:0000313" key="4">
    <source>
        <dbReference type="EMBL" id="ABY45127.1"/>
    </source>
</evidence>
<keyword evidence="2" id="KW-0964">Secreted</keyword>
<organism evidence="4 5">
    <name type="scientific">Bacillus mycoides (strain KBAB4)</name>
    <name type="common">Bacillus weihenstephanensis</name>
    <dbReference type="NCBI Taxonomy" id="315730"/>
    <lineage>
        <taxon>Bacteria</taxon>
        <taxon>Bacillati</taxon>
        <taxon>Bacillota</taxon>
        <taxon>Bacilli</taxon>
        <taxon>Bacillales</taxon>
        <taxon>Bacillaceae</taxon>
        <taxon>Bacillus</taxon>
        <taxon>Bacillus cereus group</taxon>
    </lineage>
</organism>
<evidence type="ECO:0000259" key="3">
    <source>
        <dbReference type="Pfam" id="PF14449"/>
    </source>
</evidence>